<name>A0A420HDB0_9PEZI</name>
<keyword evidence="2" id="KW-1185">Reference proteome</keyword>
<protein>
    <submittedName>
        <fullName evidence="1">Uncharacterized protein</fullName>
    </submittedName>
</protein>
<gene>
    <name evidence="1" type="ORF">OnM2_090044</name>
</gene>
<dbReference type="OrthoDB" id="10424541at2759"/>
<feature type="non-terminal residue" evidence="1">
    <location>
        <position position="1"/>
    </location>
</feature>
<sequence>TYVICDTITPQISVNISPSISISSTPTTTTFPSISSKQLSPNRKFQSFKYSHYDFPESIQSFKSSIITLDMLSASENEVPFEPWMENASRMMRRNRSILLTQLPSIMDLSRKPTNSVGTKLNCFSTHMCSNQPRPKLEAALPDYSSNKFPTTRRPKARILSDVPLEEINKWFEKVGTKIGTAVGDENQRNKVKRLLFTYSDLNGIELKELVPTDLYVHRVRLKEGTNPSLKLSKSDGLLGKKLGCRKLLMRV</sequence>
<evidence type="ECO:0000313" key="2">
    <source>
        <dbReference type="Proteomes" id="UP000286134"/>
    </source>
</evidence>
<dbReference type="Proteomes" id="UP000286134">
    <property type="component" value="Unassembled WGS sequence"/>
</dbReference>
<reference evidence="1 2" key="1">
    <citation type="journal article" date="2018" name="BMC Genomics">
        <title>Comparative genome analyses reveal sequence features reflecting distinct modes of host-adaptation between dicot and monocot powdery mildew.</title>
        <authorList>
            <person name="Wu Y."/>
            <person name="Ma X."/>
            <person name="Pan Z."/>
            <person name="Kale S.D."/>
            <person name="Song Y."/>
            <person name="King H."/>
            <person name="Zhang Q."/>
            <person name="Presley C."/>
            <person name="Deng X."/>
            <person name="Wei C.I."/>
            <person name="Xiao S."/>
        </authorList>
    </citation>
    <scope>NUCLEOTIDE SEQUENCE [LARGE SCALE GENOMIC DNA]</scope>
    <source>
        <strain evidence="1">UMSG2</strain>
    </source>
</reference>
<comment type="caution">
    <text evidence="1">The sequence shown here is derived from an EMBL/GenBank/DDBJ whole genome shotgun (WGS) entry which is preliminary data.</text>
</comment>
<dbReference type="AlphaFoldDB" id="A0A420HDB0"/>
<dbReference type="EMBL" id="MCFK01009023">
    <property type="protein sequence ID" value="RKF55377.1"/>
    <property type="molecule type" value="Genomic_DNA"/>
</dbReference>
<organism evidence="1 2">
    <name type="scientific">Erysiphe neolycopersici</name>
    <dbReference type="NCBI Taxonomy" id="212602"/>
    <lineage>
        <taxon>Eukaryota</taxon>
        <taxon>Fungi</taxon>
        <taxon>Dikarya</taxon>
        <taxon>Ascomycota</taxon>
        <taxon>Pezizomycotina</taxon>
        <taxon>Leotiomycetes</taxon>
        <taxon>Erysiphales</taxon>
        <taxon>Erysiphaceae</taxon>
        <taxon>Erysiphe</taxon>
    </lineage>
</organism>
<evidence type="ECO:0000313" key="1">
    <source>
        <dbReference type="EMBL" id="RKF55377.1"/>
    </source>
</evidence>
<accession>A0A420HDB0</accession>
<proteinExistence type="predicted"/>